<reference evidence="3" key="1">
    <citation type="journal article" date="2019" name="Int. J. Syst. Evol. Microbiol.">
        <title>The Global Catalogue of Microorganisms (GCM) 10K type strain sequencing project: providing services to taxonomists for standard genome sequencing and annotation.</title>
        <authorList>
            <consortium name="The Broad Institute Genomics Platform"/>
            <consortium name="The Broad Institute Genome Sequencing Center for Infectious Disease"/>
            <person name="Wu L."/>
            <person name="Ma J."/>
        </authorList>
    </citation>
    <scope>NUCLEOTIDE SEQUENCE [LARGE SCALE GENOMIC DNA]</scope>
    <source>
        <strain evidence="3">CGMCC 1.15044</strain>
    </source>
</reference>
<dbReference type="EMBL" id="BMHF01000001">
    <property type="protein sequence ID" value="GGA23831.1"/>
    <property type="molecule type" value="Genomic_DNA"/>
</dbReference>
<keyword evidence="3" id="KW-1185">Reference proteome</keyword>
<feature type="compositionally biased region" description="Polar residues" evidence="1">
    <location>
        <begin position="157"/>
        <end position="166"/>
    </location>
</feature>
<feature type="compositionally biased region" description="Basic and acidic residues" evidence="1">
    <location>
        <begin position="167"/>
        <end position="181"/>
    </location>
</feature>
<evidence type="ECO:0000313" key="3">
    <source>
        <dbReference type="Proteomes" id="UP000609323"/>
    </source>
</evidence>
<name>A0ABQ1FPB9_9BACL</name>
<feature type="compositionally biased region" description="Gly residues" evidence="1">
    <location>
        <begin position="189"/>
        <end position="213"/>
    </location>
</feature>
<comment type="caution">
    <text evidence="2">The sequence shown here is derived from an EMBL/GenBank/DDBJ whole genome shotgun (WGS) entry which is preliminary data.</text>
</comment>
<sequence>MKNGHSLYIKIVVILSLVAGLLSGCGSPSVIKENYPLESVNKSGDSTSYVYRAAGETVPEVAADLANQRTPDQMSAADPDHMFLVYRDEYYHLQKDPSKPEDTLIEVDSESYVRQNYDSSFLQGYLTAQLIGSLFSGGLGGYGGGYRGYTSRDIYEPNQSYHTPSTSEKKAAPPLTVEKRGSVNRRGSTTGGSTGGFFGGGGAGSGSDTGTGSRGSIQRNPGGGIDYGSGSYTKPRPSIKKPSTRAGRGGIRRR</sequence>
<dbReference type="PROSITE" id="PS51257">
    <property type="entry name" value="PROKAR_LIPOPROTEIN"/>
    <property type="match status" value="1"/>
</dbReference>
<proteinExistence type="predicted"/>
<evidence type="ECO:0000256" key="1">
    <source>
        <dbReference type="SAM" id="MobiDB-lite"/>
    </source>
</evidence>
<gene>
    <name evidence="2" type="ORF">GCM10010917_05740</name>
</gene>
<dbReference type="Proteomes" id="UP000609323">
    <property type="component" value="Unassembled WGS sequence"/>
</dbReference>
<feature type="region of interest" description="Disordered" evidence="1">
    <location>
        <begin position="157"/>
        <end position="254"/>
    </location>
</feature>
<dbReference type="InterPro" id="IPR025341">
    <property type="entry name" value="DUF4247"/>
</dbReference>
<dbReference type="Pfam" id="PF14042">
    <property type="entry name" value="DUF4247"/>
    <property type="match status" value="1"/>
</dbReference>
<protein>
    <recommendedName>
        <fullName evidence="4">DUF4247 domain-containing protein</fullName>
    </recommendedName>
</protein>
<dbReference type="RefSeq" id="WP_094093243.1">
    <property type="nucleotide sequence ID" value="NZ_BMHF01000001.1"/>
</dbReference>
<accession>A0ABQ1FPB9</accession>
<evidence type="ECO:0008006" key="4">
    <source>
        <dbReference type="Google" id="ProtNLM"/>
    </source>
</evidence>
<evidence type="ECO:0000313" key="2">
    <source>
        <dbReference type="EMBL" id="GGA23831.1"/>
    </source>
</evidence>
<organism evidence="2 3">
    <name type="scientific">Paenibacillus physcomitrellae</name>
    <dbReference type="NCBI Taxonomy" id="1619311"/>
    <lineage>
        <taxon>Bacteria</taxon>
        <taxon>Bacillati</taxon>
        <taxon>Bacillota</taxon>
        <taxon>Bacilli</taxon>
        <taxon>Bacillales</taxon>
        <taxon>Paenibacillaceae</taxon>
        <taxon>Paenibacillus</taxon>
    </lineage>
</organism>